<reference evidence="1 2" key="1">
    <citation type="submission" date="2014-02" db="EMBL/GenBank/DDBJ databases">
        <title>Draft genome of Erwinia mallotivora strain BT-MARDI, a papaya dieback pathogen.</title>
        <authorList>
            <person name="Redzuan R."/>
            <person name="Abu Bakar N."/>
            <person name="Badrun R."/>
            <person name="Mohd Raih M.F."/>
            <person name="Rozano L."/>
            <person name="Mat Amin N."/>
        </authorList>
    </citation>
    <scope>NUCLEOTIDE SEQUENCE [LARGE SCALE GENOMIC DNA]</scope>
    <source>
        <strain evidence="1 2">BT-MARDI</strain>
    </source>
</reference>
<evidence type="ECO:0000313" key="2">
    <source>
        <dbReference type="Proteomes" id="UP000019918"/>
    </source>
</evidence>
<dbReference type="GO" id="GO:0110001">
    <property type="term" value="C:toxin-antitoxin complex"/>
    <property type="evidence" value="ECO:0007669"/>
    <property type="project" value="InterPro"/>
</dbReference>
<gene>
    <name evidence="1" type="ORF">BG55_04370</name>
</gene>
<dbReference type="AlphaFoldDB" id="A0A014NS12"/>
<dbReference type="OrthoDB" id="9799912at2"/>
<dbReference type="RefSeq" id="WP_034934702.1">
    <property type="nucleotide sequence ID" value="NZ_JFHN01000025.1"/>
</dbReference>
<organism evidence="1 2">
    <name type="scientific">Erwinia mallotivora</name>
    <dbReference type="NCBI Taxonomy" id="69222"/>
    <lineage>
        <taxon>Bacteria</taxon>
        <taxon>Pseudomonadati</taxon>
        <taxon>Pseudomonadota</taxon>
        <taxon>Gammaproteobacteria</taxon>
        <taxon>Enterobacterales</taxon>
        <taxon>Erwiniaceae</taxon>
        <taxon>Erwinia</taxon>
    </lineage>
</organism>
<comment type="caution">
    <text evidence="1">The sequence shown here is derived from an EMBL/GenBank/DDBJ whole genome shotgun (WGS) entry which is preliminary data.</text>
</comment>
<dbReference type="EMBL" id="JFHN01000025">
    <property type="protein sequence ID" value="EXU76655.1"/>
    <property type="molecule type" value="Genomic_DNA"/>
</dbReference>
<keyword evidence="2" id="KW-1185">Reference proteome</keyword>
<dbReference type="InterPro" id="IPR018669">
    <property type="entry name" value="Toxin_HigB"/>
</dbReference>
<dbReference type="STRING" id="69222.BG55_04370"/>
<dbReference type="Proteomes" id="UP000019918">
    <property type="component" value="Unassembled WGS sequence"/>
</dbReference>
<evidence type="ECO:0000313" key="1">
    <source>
        <dbReference type="EMBL" id="EXU76655.1"/>
    </source>
</evidence>
<protein>
    <submittedName>
        <fullName evidence="1">Cytoplasmic protein</fullName>
    </submittedName>
</protein>
<accession>A0A014NS12</accession>
<dbReference type="Pfam" id="PF09907">
    <property type="entry name" value="HigB_toxin"/>
    <property type="match status" value="1"/>
</dbReference>
<proteinExistence type="predicted"/>
<dbReference type="GO" id="GO:0003723">
    <property type="term" value="F:RNA binding"/>
    <property type="evidence" value="ECO:0007669"/>
    <property type="project" value="InterPro"/>
</dbReference>
<dbReference type="GO" id="GO:0004519">
    <property type="term" value="F:endonuclease activity"/>
    <property type="evidence" value="ECO:0007669"/>
    <property type="project" value="InterPro"/>
</dbReference>
<sequence>MRVISRKPFYEAARSYPNDARALDDTYRVLQTEKFLSPQNLKARFASLDRFKYRKKWWVIDVGGNNLRIISYIRFETQNVFIRHIVPHKEYDRLTEYYRRNPE</sequence>
<name>A0A014NS12_9GAMM</name>